<comment type="caution">
    <text evidence="2">The sequence shown here is derived from an EMBL/GenBank/DDBJ whole genome shotgun (WGS) entry which is preliminary data.</text>
</comment>
<dbReference type="PROSITE" id="PS51184">
    <property type="entry name" value="JMJC"/>
    <property type="match status" value="1"/>
</dbReference>
<dbReference type="SUPFAM" id="SSF51197">
    <property type="entry name" value="Clavaminate synthase-like"/>
    <property type="match status" value="1"/>
</dbReference>
<dbReference type="EMBL" id="JACHDO010000001">
    <property type="protein sequence ID" value="MBB5493946.1"/>
    <property type="molecule type" value="Genomic_DNA"/>
</dbReference>
<dbReference type="Gene3D" id="2.60.120.650">
    <property type="entry name" value="Cupin"/>
    <property type="match status" value="1"/>
</dbReference>
<organism evidence="2 3">
    <name type="scientific">Nocardiopsis metallicus</name>
    <dbReference type="NCBI Taxonomy" id="179819"/>
    <lineage>
        <taxon>Bacteria</taxon>
        <taxon>Bacillati</taxon>
        <taxon>Actinomycetota</taxon>
        <taxon>Actinomycetes</taxon>
        <taxon>Streptosporangiales</taxon>
        <taxon>Nocardiopsidaceae</taxon>
        <taxon>Nocardiopsis</taxon>
    </lineage>
</organism>
<dbReference type="AlphaFoldDB" id="A0A840WQG7"/>
<evidence type="ECO:0000313" key="3">
    <source>
        <dbReference type="Proteomes" id="UP000579647"/>
    </source>
</evidence>
<feature type="domain" description="JmjC" evidence="1">
    <location>
        <begin position="79"/>
        <end position="239"/>
    </location>
</feature>
<accession>A0A840WQG7</accession>
<evidence type="ECO:0000259" key="1">
    <source>
        <dbReference type="PROSITE" id="PS51184"/>
    </source>
</evidence>
<sequence length="261" mass="30271">MQTPVTTSEEFVTRWRTPPNFPVAAPLVPFEFQFPKAVDILDHIRRDNEVRYTVLDPDDWQVRLDRTAAFRSAPLEELLTWRFRLVHFNLSRFYKDFLEGFQNDVMTPWRTFLSAQGFTWQRCAPLLFISSQGAASTYHNDNSHGLVWQVEGVKAFHSYVDPDRVLAAEDAVIGKTTAEEPPAHNEAERLSIRMEPGDTLWSHALTPHWVTSETPLSMSINLSHGALCHHGVYAEREVALRRYWDDHPAEAWLHDLRNTRY</sequence>
<name>A0A840WQG7_9ACTN</name>
<dbReference type="Proteomes" id="UP000579647">
    <property type="component" value="Unassembled WGS sequence"/>
</dbReference>
<gene>
    <name evidence="2" type="ORF">HNR07_005083</name>
</gene>
<reference evidence="2 3" key="1">
    <citation type="submission" date="2020-08" db="EMBL/GenBank/DDBJ databases">
        <title>Sequencing the genomes of 1000 actinobacteria strains.</title>
        <authorList>
            <person name="Klenk H.-P."/>
        </authorList>
    </citation>
    <scope>NUCLEOTIDE SEQUENCE [LARGE SCALE GENOMIC DNA]</scope>
    <source>
        <strain evidence="2 3">DSM 44598</strain>
    </source>
</reference>
<keyword evidence="3" id="KW-1185">Reference proteome</keyword>
<evidence type="ECO:0000313" key="2">
    <source>
        <dbReference type="EMBL" id="MBB5493946.1"/>
    </source>
</evidence>
<dbReference type="InterPro" id="IPR003347">
    <property type="entry name" value="JmjC_dom"/>
</dbReference>
<dbReference type="RefSeq" id="WP_184373115.1">
    <property type="nucleotide sequence ID" value="NZ_BAAAKM010000078.1"/>
</dbReference>
<protein>
    <recommendedName>
        <fullName evidence="1">JmjC domain-containing protein</fullName>
    </recommendedName>
</protein>
<proteinExistence type="predicted"/>